<evidence type="ECO:0000313" key="2">
    <source>
        <dbReference type="Proteomes" id="UP001459277"/>
    </source>
</evidence>
<sequence length="79" mass="8287">MGAMIEGAEGAMEEASGGAPLRTAVVVKGEGDGVGLAMAADFWGVVLCVYGDLFQGLRFWMKSWVCVQTLESQSAKGQE</sequence>
<reference evidence="1 2" key="1">
    <citation type="submission" date="2024-01" db="EMBL/GenBank/DDBJ databases">
        <title>A telomere-to-telomere, gap-free genome of sweet tea (Lithocarpus litseifolius).</title>
        <authorList>
            <person name="Zhou J."/>
        </authorList>
    </citation>
    <scope>NUCLEOTIDE SEQUENCE [LARGE SCALE GENOMIC DNA]</scope>
    <source>
        <strain evidence="1">Zhou-2022a</strain>
        <tissue evidence="1">Leaf</tissue>
    </source>
</reference>
<evidence type="ECO:0000313" key="1">
    <source>
        <dbReference type="EMBL" id="KAL0013840.1"/>
    </source>
</evidence>
<protein>
    <submittedName>
        <fullName evidence="1">Uncharacterized protein</fullName>
    </submittedName>
</protein>
<organism evidence="1 2">
    <name type="scientific">Lithocarpus litseifolius</name>
    <dbReference type="NCBI Taxonomy" id="425828"/>
    <lineage>
        <taxon>Eukaryota</taxon>
        <taxon>Viridiplantae</taxon>
        <taxon>Streptophyta</taxon>
        <taxon>Embryophyta</taxon>
        <taxon>Tracheophyta</taxon>
        <taxon>Spermatophyta</taxon>
        <taxon>Magnoliopsida</taxon>
        <taxon>eudicotyledons</taxon>
        <taxon>Gunneridae</taxon>
        <taxon>Pentapetalae</taxon>
        <taxon>rosids</taxon>
        <taxon>fabids</taxon>
        <taxon>Fagales</taxon>
        <taxon>Fagaceae</taxon>
        <taxon>Lithocarpus</taxon>
    </lineage>
</organism>
<name>A0AAW2DX42_9ROSI</name>
<proteinExistence type="predicted"/>
<accession>A0AAW2DX42</accession>
<comment type="caution">
    <text evidence="1">The sequence shown here is derived from an EMBL/GenBank/DDBJ whole genome shotgun (WGS) entry which is preliminary data.</text>
</comment>
<keyword evidence="2" id="KW-1185">Reference proteome</keyword>
<gene>
    <name evidence="1" type="ORF">SO802_000909</name>
</gene>
<dbReference type="Proteomes" id="UP001459277">
    <property type="component" value="Unassembled WGS sequence"/>
</dbReference>
<dbReference type="AlphaFoldDB" id="A0AAW2DX42"/>
<dbReference type="EMBL" id="JAZDWU010000001">
    <property type="protein sequence ID" value="KAL0013840.1"/>
    <property type="molecule type" value="Genomic_DNA"/>
</dbReference>